<organism evidence="2 3">
    <name type="scientific">Paenacidovorax caeni</name>
    <dbReference type="NCBI Taxonomy" id="343013"/>
    <lineage>
        <taxon>Bacteria</taxon>
        <taxon>Pseudomonadati</taxon>
        <taxon>Pseudomonadota</taxon>
        <taxon>Betaproteobacteria</taxon>
        <taxon>Burkholderiales</taxon>
        <taxon>Comamonadaceae</taxon>
        <taxon>Paenacidovorax</taxon>
    </lineage>
</organism>
<dbReference type="AlphaFoldDB" id="A0A1I7KL69"/>
<feature type="compositionally biased region" description="Polar residues" evidence="1">
    <location>
        <begin position="202"/>
        <end position="212"/>
    </location>
</feature>
<keyword evidence="3" id="KW-1185">Reference proteome</keyword>
<evidence type="ECO:0000313" key="3">
    <source>
        <dbReference type="Proteomes" id="UP000183656"/>
    </source>
</evidence>
<evidence type="ECO:0000313" key="2">
    <source>
        <dbReference type="EMBL" id="SFU98189.1"/>
    </source>
</evidence>
<feature type="region of interest" description="Disordered" evidence="1">
    <location>
        <begin position="159"/>
        <end position="212"/>
    </location>
</feature>
<gene>
    <name evidence="2" type="ORF">SAMN04489707_105623</name>
</gene>
<dbReference type="RefSeq" id="WP_139235541.1">
    <property type="nucleotide sequence ID" value="NZ_CYIG01000061.1"/>
</dbReference>
<name>A0A1I7KL69_9BURK</name>
<dbReference type="EMBL" id="FPBX01000056">
    <property type="protein sequence ID" value="SFU98189.1"/>
    <property type="molecule type" value="Genomic_DNA"/>
</dbReference>
<accession>A0A1I7KL69</accession>
<dbReference type="OrthoDB" id="10008509at2"/>
<proteinExistence type="predicted"/>
<evidence type="ECO:0000256" key="1">
    <source>
        <dbReference type="SAM" id="MobiDB-lite"/>
    </source>
</evidence>
<dbReference type="Proteomes" id="UP000183656">
    <property type="component" value="Unassembled WGS sequence"/>
</dbReference>
<sequence>MSIKVLVALNGAFLPLQTHLSQLPANAHSERLRSLASMGLLIQSGRLQASVAAGHVELPGKDEGALNYLRFPVVLNEAYPDLHAEMERTPVRLRAERLRALATLGLHAVAMAAEAKSGAPALTSEPVVQVAPVVPTAKETIAQPIIQATSQVEAVHQKPSVLPEQSSAEVPEAMAQKSDTPIPEQEELKPNAEPIRPKKNSRVSSFAKSLGI</sequence>
<protein>
    <submittedName>
        <fullName evidence="2">Uncharacterized protein</fullName>
    </submittedName>
</protein>
<reference evidence="2 3" key="1">
    <citation type="submission" date="2016-10" db="EMBL/GenBank/DDBJ databases">
        <authorList>
            <person name="de Groot N.N."/>
        </authorList>
    </citation>
    <scope>NUCLEOTIDE SEQUENCE [LARGE SCALE GENOMIC DNA]</scope>
    <source>
        <strain evidence="2 3">R-24608</strain>
    </source>
</reference>